<sequence>MRRPHPPLWPAIAAVAAALGVVVVVALVLAFSPHATNEVAPPPSPSFTNAAGSAATTTTPPHGGLPAAKPASLTIPAIGVRAESIADLGLTPGGELEVPPDATTVGWFTGAPSPGEVGPAVLAAHVDYKHVPGAFTKLKDLRSGEQVRVGRTDGRTAVFTVYRVDRYAKADFPTDEVYGDTAEPELRLITCGGAFDRSSGNYLDNVVAFAKLTAVEA</sequence>
<accession>A0ABU5R1E9</accession>
<evidence type="ECO:0000256" key="2">
    <source>
        <dbReference type="SAM" id="MobiDB-lite"/>
    </source>
</evidence>
<dbReference type="CDD" id="cd05829">
    <property type="entry name" value="Sortase_F"/>
    <property type="match status" value="1"/>
</dbReference>
<reference evidence="3 4" key="1">
    <citation type="submission" date="2023-12" db="EMBL/GenBank/DDBJ databases">
        <title>Amycolatopsis sp. V23-08.</title>
        <authorList>
            <person name="Somphong A."/>
        </authorList>
    </citation>
    <scope>NUCLEOTIDE SEQUENCE [LARGE SCALE GENOMIC DNA]</scope>
    <source>
        <strain evidence="3 4">V23-08</strain>
    </source>
</reference>
<feature type="region of interest" description="Disordered" evidence="2">
    <location>
        <begin position="38"/>
        <end position="68"/>
    </location>
</feature>
<evidence type="ECO:0000313" key="3">
    <source>
        <dbReference type="EMBL" id="MEA5360013.1"/>
    </source>
</evidence>
<gene>
    <name evidence="3" type="ORF">VA596_10740</name>
</gene>
<name>A0ABU5R1E9_9PSEU</name>
<feature type="compositionally biased region" description="Low complexity" evidence="2">
    <location>
        <begin position="48"/>
        <end position="68"/>
    </location>
</feature>
<evidence type="ECO:0000313" key="4">
    <source>
        <dbReference type="Proteomes" id="UP001304298"/>
    </source>
</evidence>
<keyword evidence="1" id="KW-0378">Hydrolase</keyword>
<evidence type="ECO:0000256" key="1">
    <source>
        <dbReference type="ARBA" id="ARBA00022801"/>
    </source>
</evidence>
<dbReference type="InterPro" id="IPR005754">
    <property type="entry name" value="Sortase"/>
</dbReference>
<dbReference type="RefSeq" id="WP_323325561.1">
    <property type="nucleotide sequence ID" value="NZ_JAYFSI010000001.1"/>
</dbReference>
<dbReference type="Gene3D" id="2.40.260.10">
    <property type="entry name" value="Sortase"/>
    <property type="match status" value="1"/>
</dbReference>
<protein>
    <submittedName>
        <fullName evidence="3">Class F sortase</fullName>
    </submittedName>
</protein>
<dbReference type="EMBL" id="JAYFSI010000001">
    <property type="protein sequence ID" value="MEA5360013.1"/>
    <property type="molecule type" value="Genomic_DNA"/>
</dbReference>
<dbReference type="InterPro" id="IPR042001">
    <property type="entry name" value="Sortase_F"/>
</dbReference>
<proteinExistence type="predicted"/>
<organism evidence="3 4">
    <name type="scientific">Amycolatopsis heterodermiae</name>
    <dbReference type="NCBI Taxonomy" id="3110235"/>
    <lineage>
        <taxon>Bacteria</taxon>
        <taxon>Bacillati</taxon>
        <taxon>Actinomycetota</taxon>
        <taxon>Actinomycetes</taxon>
        <taxon>Pseudonocardiales</taxon>
        <taxon>Pseudonocardiaceae</taxon>
        <taxon>Amycolatopsis</taxon>
    </lineage>
</organism>
<dbReference type="InterPro" id="IPR023365">
    <property type="entry name" value="Sortase_dom-sf"/>
</dbReference>
<dbReference type="Proteomes" id="UP001304298">
    <property type="component" value="Unassembled WGS sequence"/>
</dbReference>
<dbReference type="Pfam" id="PF04203">
    <property type="entry name" value="Sortase"/>
    <property type="match status" value="1"/>
</dbReference>
<dbReference type="SUPFAM" id="SSF63817">
    <property type="entry name" value="Sortase"/>
    <property type="match status" value="1"/>
</dbReference>
<keyword evidence="4" id="KW-1185">Reference proteome</keyword>
<dbReference type="NCBIfam" id="NF033748">
    <property type="entry name" value="class_F_sortase"/>
    <property type="match status" value="1"/>
</dbReference>
<comment type="caution">
    <text evidence="3">The sequence shown here is derived from an EMBL/GenBank/DDBJ whole genome shotgun (WGS) entry which is preliminary data.</text>
</comment>